<organism evidence="2 3">
    <name type="scientific">Pisum sativum</name>
    <name type="common">Garden pea</name>
    <name type="synonym">Lathyrus oleraceus</name>
    <dbReference type="NCBI Taxonomy" id="3888"/>
    <lineage>
        <taxon>Eukaryota</taxon>
        <taxon>Viridiplantae</taxon>
        <taxon>Streptophyta</taxon>
        <taxon>Embryophyta</taxon>
        <taxon>Tracheophyta</taxon>
        <taxon>Spermatophyta</taxon>
        <taxon>Magnoliopsida</taxon>
        <taxon>eudicotyledons</taxon>
        <taxon>Gunneridae</taxon>
        <taxon>Pentapetalae</taxon>
        <taxon>rosids</taxon>
        <taxon>fabids</taxon>
        <taxon>Fabales</taxon>
        <taxon>Fabaceae</taxon>
        <taxon>Papilionoideae</taxon>
        <taxon>50 kb inversion clade</taxon>
        <taxon>NPAAA clade</taxon>
        <taxon>Hologalegina</taxon>
        <taxon>IRL clade</taxon>
        <taxon>Fabeae</taxon>
        <taxon>Lathyrus</taxon>
    </lineage>
</organism>
<dbReference type="Proteomes" id="UP001058974">
    <property type="component" value="Chromosome 7"/>
</dbReference>
<evidence type="ECO:0000313" key="3">
    <source>
        <dbReference type="Proteomes" id="UP001058974"/>
    </source>
</evidence>
<proteinExistence type="predicted"/>
<dbReference type="EMBL" id="JAMSHJ010000007">
    <property type="protein sequence ID" value="KAI5385904.1"/>
    <property type="molecule type" value="Genomic_DNA"/>
</dbReference>
<dbReference type="Gramene" id="Psat07G0248900-T1">
    <property type="protein sequence ID" value="KAI5385904.1"/>
    <property type="gene ID" value="KIW84_072489"/>
</dbReference>
<comment type="caution">
    <text evidence="2">The sequence shown here is derived from an EMBL/GenBank/DDBJ whole genome shotgun (WGS) entry which is preliminary data.</text>
</comment>
<evidence type="ECO:0000313" key="2">
    <source>
        <dbReference type="EMBL" id="KAI5385904.1"/>
    </source>
</evidence>
<dbReference type="InterPro" id="IPR046796">
    <property type="entry name" value="Transposase_32_dom"/>
</dbReference>
<name>A0A9D4VL33_PEA</name>
<evidence type="ECO:0000259" key="1">
    <source>
        <dbReference type="Pfam" id="PF20167"/>
    </source>
</evidence>
<gene>
    <name evidence="2" type="ORF">KIW84_072489</name>
</gene>
<sequence length="211" mass="24519">MPKSMISLFWMNKKGAESGKKTAFWKSQSSLSELEFAKRSWPETEKLINPEGPYISLNALWSSRKWDRLLNPHRKINTEVLQEFYANAFPSAGFSFSFSTKVGGRTIQFHRDSINEFLGNPLVLHEGQMCRYQESINKVLDMEEISKKILLDGREVERNPYGVAIRYRREDLIPEAQVLLLFILHNIRPRSHTSTFTMDTIQLLYLIMSGK</sequence>
<keyword evidence="3" id="KW-1185">Reference proteome</keyword>
<feature type="domain" description="Putative plant transposon protein" evidence="1">
    <location>
        <begin position="63"/>
        <end position="211"/>
    </location>
</feature>
<accession>A0A9D4VL33</accession>
<reference evidence="2 3" key="1">
    <citation type="journal article" date="2022" name="Nat. Genet.">
        <title>Improved pea reference genome and pan-genome highlight genomic features and evolutionary characteristics.</title>
        <authorList>
            <person name="Yang T."/>
            <person name="Liu R."/>
            <person name="Luo Y."/>
            <person name="Hu S."/>
            <person name="Wang D."/>
            <person name="Wang C."/>
            <person name="Pandey M.K."/>
            <person name="Ge S."/>
            <person name="Xu Q."/>
            <person name="Li N."/>
            <person name="Li G."/>
            <person name="Huang Y."/>
            <person name="Saxena R.K."/>
            <person name="Ji Y."/>
            <person name="Li M."/>
            <person name="Yan X."/>
            <person name="He Y."/>
            <person name="Liu Y."/>
            <person name="Wang X."/>
            <person name="Xiang C."/>
            <person name="Varshney R.K."/>
            <person name="Ding H."/>
            <person name="Gao S."/>
            <person name="Zong X."/>
        </authorList>
    </citation>
    <scope>NUCLEOTIDE SEQUENCE [LARGE SCALE GENOMIC DNA]</scope>
    <source>
        <strain evidence="2 3">cv. Zhongwan 6</strain>
    </source>
</reference>
<dbReference type="AlphaFoldDB" id="A0A9D4VL33"/>
<dbReference type="Pfam" id="PF20167">
    <property type="entry name" value="Transposase_32"/>
    <property type="match status" value="1"/>
</dbReference>
<protein>
    <recommendedName>
        <fullName evidence="1">Putative plant transposon protein domain-containing protein</fullName>
    </recommendedName>
</protein>